<sequence>MVHVLRLAETELKRLMRPANLKQSADHGAFFGLLADLNQFLLYPIAGTLALAWFGCGVVEFCGYGLLAYRLHRPRAAPKTQAI</sequence>
<comment type="caution">
    <text evidence="2">The sequence shown here is derived from an EMBL/GenBank/DDBJ whole genome shotgun (WGS) entry which is preliminary data.</text>
</comment>
<dbReference type="EMBL" id="LUUJ01000080">
    <property type="protein sequence ID" value="OAI15859.1"/>
    <property type="molecule type" value="Genomic_DNA"/>
</dbReference>
<accession>A0A177NFA2</accession>
<keyword evidence="1" id="KW-0812">Transmembrane</keyword>
<evidence type="ECO:0000313" key="2">
    <source>
        <dbReference type="EMBL" id="OAI15859.1"/>
    </source>
</evidence>
<dbReference type="AlphaFoldDB" id="A0A177NFA2"/>
<protein>
    <submittedName>
        <fullName evidence="2">Uncharacterized protein</fullName>
    </submittedName>
</protein>
<proteinExistence type="predicted"/>
<gene>
    <name evidence="2" type="ORF">A1507_13645</name>
</gene>
<keyword evidence="1" id="KW-0472">Membrane</keyword>
<name>A0A177NFA2_9GAMM</name>
<feature type="transmembrane region" description="Helical" evidence="1">
    <location>
        <begin position="40"/>
        <end position="69"/>
    </location>
</feature>
<keyword evidence="1" id="KW-1133">Transmembrane helix</keyword>
<evidence type="ECO:0000256" key="1">
    <source>
        <dbReference type="SAM" id="Phobius"/>
    </source>
</evidence>
<evidence type="ECO:0000313" key="3">
    <source>
        <dbReference type="Proteomes" id="UP000077857"/>
    </source>
</evidence>
<organism evidence="2 3">
    <name type="scientific">Methylomonas koyamae</name>
    <dbReference type="NCBI Taxonomy" id="702114"/>
    <lineage>
        <taxon>Bacteria</taxon>
        <taxon>Pseudomonadati</taxon>
        <taxon>Pseudomonadota</taxon>
        <taxon>Gammaproteobacteria</taxon>
        <taxon>Methylococcales</taxon>
        <taxon>Methylococcaceae</taxon>
        <taxon>Methylomonas</taxon>
    </lineage>
</organism>
<reference evidence="2 3" key="1">
    <citation type="submission" date="2016-03" db="EMBL/GenBank/DDBJ databases">
        <authorList>
            <person name="Ploux O."/>
        </authorList>
    </citation>
    <scope>NUCLEOTIDE SEQUENCE [LARGE SCALE GENOMIC DNA]</scope>
    <source>
        <strain evidence="2 3">R-45378</strain>
    </source>
</reference>
<dbReference type="Proteomes" id="UP000077857">
    <property type="component" value="Unassembled WGS sequence"/>
</dbReference>